<proteinExistence type="predicted"/>
<dbReference type="Proteomes" id="UP000032076">
    <property type="component" value="Unassembled WGS sequence"/>
</dbReference>
<sequence>MIEQMACLRNIFIVNRNNIIVINHPMQLFSKRLNFSITVYLFSIGEKNPGKR</sequence>
<gene>
    <name evidence="1" type="ORF">B4167_2901</name>
</gene>
<evidence type="ECO:0000313" key="2">
    <source>
        <dbReference type="Proteomes" id="UP000032076"/>
    </source>
</evidence>
<reference evidence="1 2" key="1">
    <citation type="submission" date="2015-01" db="EMBL/GenBank/DDBJ databases">
        <title>Draft Genome Sequences of Four Bacillus thermoamylovorans Strains, Isolated From Food Products.</title>
        <authorList>
            <person name="Krawcyk A.O."/>
            <person name="Berendsen E.M."/>
            <person name="Eijlander R.T."/>
            <person name="de Jong A."/>
            <person name="Wells-Bennik M."/>
            <person name="Kuipers O.P."/>
        </authorList>
    </citation>
    <scope>NUCLEOTIDE SEQUENCE [LARGE SCALE GENOMIC DNA]</scope>
    <source>
        <strain evidence="1 2">B4167</strain>
    </source>
</reference>
<protein>
    <submittedName>
        <fullName evidence="1">Uncharacterized protein</fullName>
    </submittedName>
</protein>
<dbReference type="AlphaFoldDB" id="A0ABD4A6X6"/>
<name>A0ABD4A6X6_9BACI</name>
<accession>A0ABD4A6X6</accession>
<evidence type="ECO:0000313" key="1">
    <source>
        <dbReference type="EMBL" id="KIO72599.1"/>
    </source>
</evidence>
<dbReference type="EMBL" id="JXLU01000090">
    <property type="protein sequence ID" value="KIO72599.1"/>
    <property type="molecule type" value="Genomic_DNA"/>
</dbReference>
<comment type="caution">
    <text evidence="1">The sequence shown here is derived from an EMBL/GenBank/DDBJ whole genome shotgun (WGS) entry which is preliminary data.</text>
</comment>
<organism evidence="1 2">
    <name type="scientific">Caldibacillus thermoamylovorans</name>
    <dbReference type="NCBI Taxonomy" id="35841"/>
    <lineage>
        <taxon>Bacteria</taxon>
        <taxon>Bacillati</taxon>
        <taxon>Bacillota</taxon>
        <taxon>Bacilli</taxon>
        <taxon>Bacillales</taxon>
        <taxon>Bacillaceae</taxon>
        <taxon>Caldibacillus</taxon>
    </lineage>
</organism>